<proteinExistence type="predicted"/>
<dbReference type="Pfam" id="PF05368">
    <property type="entry name" value="NmrA"/>
    <property type="match status" value="1"/>
</dbReference>
<feature type="domain" description="NmrA-like" evidence="1">
    <location>
        <begin position="5"/>
        <end position="264"/>
    </location>
</feature>
<accession>A0A7W9V052</accession>
<dbReference type="InterPro" id="IPR008030">
    <property type="entry name" value="NmrA-like"/>
</dbReference>
<reference evidence="2 3" key="1">
    <citation type="submission" date="2020-08" db="EMBL/GenBank/DDBJ databases">
        <title>Genomic Encyclopedia of Type Strains, Phase III (KMG-III): the genomes of soil and plant-associated and newly described type strains.</title>
        <authorList>
            <person name="Whitman W."/>
        </authorList>
    </citation>
    <scope>NUCLEOTIDE SEQUENCE [LARGE SCALE GENOMIC DNA]</scope>
    <source>
        <strain evidence="2 3">CECT 8305</strain>
    </source>
</reference>
<name>A0A7W9V052_9ACTN</name>
<dbReference type="PANTHER" id="PTHR43162">
    <property type="match status" value="1"/>
</dbReference>
<keyword evidence="3" id="KW-1185">Reference proteome</keyword>
<dbReference type="InterPro" id="IPR051604">
    <property type="entry name" value="Ergot_Alk_Oxidoreductase"/>
</dbReference>
<dbReference type="Gene3D" id="3.90.25.10">
    <property type="entry name" value="UDP-galactose 4-epimerase, domain 1"/>
    <property type="match status" value="1"/>
</dbReference>
<sequence>MTVYVITGASGRTGRAAALRLLEQGQTVRVVGRTAQRLTELAELGAHIHEADPSDPDALAVAFEGAEAVYAVIQPNYLPDHPDFGAFQDQIAASLTEAVASSGVPRVVALSSWGAQHATGTGPVKGLHRFEHRLSAVSGTKMMWLRAGYFMENLLSHVASVRTSRQIIAPFRPDVPLPLVTTGDVGAIAADLLRQPWTGTQVRELPGERDVTMQEVTRVIGAATGLPELAYEQCSIASFREALCRAGTSANVAEMMVEVTEAVNSGHLHMAQPRSLSPAGATSLETFVRAQFLPRYHAQP</sequence>
<dbReference type="SUPFAM" id="SSF51735">
    <property type="entry name" value="NAD(P)-binding Rossmann-fold domains"/>
    <property type="match status" value="1"/>
</dbReference>
<dbReference type="InterPro" id="IPR036291">
    <property type="entry name" value="NAD(P)-bd_dom_sf"/>
</dbReference>
<evidence type="ECO:0000259" key="1">
    <source>
        <dbReference type="Pfam" id="PF05368"/>
    </source>
</evidence>
<dbReference type="PANTHER" id="PTHR43162:SF1">
    <property type="entry name" value="PRESTALK A DIFFERENTIATION PROTEIN A"/>
    <property type="match status" value="1"/>
</dbReference>
<evidence type="ECO:0000313" key="3">
    <source>
        <dbReference type="Proteomes" id="UP000588098"/>
    </source>
</evidence>
<dbReference type="Gene3D" id="3.40.50.720">
    <property type="entry name" value="NAD(P)-binding Rossmann-like Domain"/>
    <property type="match status" value="1"/>
</dbReference>
<dbReference type="Proteomes" id="UP000588098">
    <property type="component" value="Unassembled WGS sequence"/>
</dbReference>
<dbReference type="EMBL" id="JACHJL010000013">
    <property type="protein sequence ID" value="MBB5937758.1"/>
    <property type="molecule type" value="Genomic_DNA"/>
</dbReference>
<dbReference type="AlphaFoldDB" id="A0A7W9V052"/>
<evidence type="ECO:0000313" key="2">
    <source>
        <dbReference type="EMBL" id="MBB5937758.1"/>
    </source>
</evidence>
<gene>
    <name evidence="2" type="ORF">FHS42_004842</name>
</gene>
<organism evidence="2 3">
    <name type="scientific">Streptomyces zagrosensis</name>
    <dbReference type="NCBI Taxonomy" id="1042984"/>
    <lineage>
        <taxon>Bacteria</taxon>
        <taxon>Bacillati</taxon>
        <taxon>Actinomycetota</taxon>
        <taxon>Actinomycetes</taxon>
        <taxon>Kitasatosporales</taxon>
        <taxon>Streptomycetaceae</taxon>
        <taxon>Streptomyces</taxon>
    </lineage>
</organism>
<protein>
    <submittedName>
        <fullName evidence="2">Uncharacterized protein YbjT (DUF2867 family)</fullName>
    </submittedName>
</protein>
<dbReference type="RefSeq" id="WP_184574974.1">
    <property type="nucleotide sequence ID" value="NZ_JACHJL010000013.1"/>
</dbReference>
<comment type="caution">
    <text evidence="2">The sequence shown here is derived from an EMBL/GenBank/DDBJ whole genome shotgun (WGS) entry which is preliminary data.</text>
</comment>